<proteinExistence type="predicted"/>
<gene>
    <name evidence="1" type="ORF">SAMN05444169_1450</name>
</gene>
<organism evidence="1 2">
    <name type="scientific">Bradyrhizobium erythrophlei</name>
    <dbReference type="NCBI Taxonomy" id="1437360"/>
    <lineage>
        <taxon>Bacteria</taxon>
        <taxon>Pseudomonadati</taxon>
        <taxon>Pseudomonadota</taxon>
        <taxon>Alphaproteobacteria</taxon>
        <taxon>Hyphomicrobiales</taxon>
        <taxon>Nitrobacteraceae</taxon>
        <taxon>Bradyrhizobium</taxon>
    </lineage>
</organism>
<dbReference type="Proteomes" id="UP000190675">
    <property type="component" value="Chromosome I"/>
</dbReference>
<dbReference type="RefSeq" id="WP_079565367.1">
    <property type="nucleotide sequence ID" value="NZ_LT670818.1"/>
</dbReference>
<accession>A0A1M5IC21</accession>
<dbReference type="EMBL" id="LT670818">
    <property type="protein sequence ID" value="SHG25609.1"/>
    <property type="molecule type" value="Genomic_DNA"/>
</dbReference>
<evidence type="ECO:0000313" key="2">
    <source>
        <dbReference type="Proteomes" id="UP000190675"/>
    </source>
</evidence>
<evidence type="ECO:0000313" key="1">
    <source>
        <dbReference type="EMBL" id="SHG25609.1"/>
    </source>
</evidence>
<dbReference type="AlphaFoldDB" id="A0A1M5IC21"/>
<protein>
    <submittedName>
        <fullName evidence="1">Uncharacterized protein</fullName>
    </submittedName>
</protein>
<sequence>MHIVASATQPEEAGLPPPDVSWLAQIEQLVGDLAMAVERGDVRADRVFKGRIRAVADRLLTLISNDDPGALN</sequence>
<name>A0A1M5IC21_9BRAD</name>
<reference evidence="1 2" key="1">
    <citation type="submission" date="2016-11" db="EMBL/GenBank/DDBJ databases">
        <authorList>
            <person name="Jaros S."/>
            <person name="Januszkiewicz K."/>
            <person name="Wedrychowicz H."/>
        </authorList>
    </citation>
    <scope>NUCLEOTIDE SEQUENCE [LARGE SCALE GENOMIC DNA]</scope>
    <source>
        <strain evidence="1 2">GAS242</strain>
    </source>
</reference>